<dbReference type="EMBL" id="RXGB01000169">
    <property type="protein sequence ID" value="TMX04774.1"/>
    <property type="molecule type" value="Genomic_DNA"/>
</dbReference>
<dbReference type="GO" id="GO:0003676">
    <property type="term" value="F:nucleic acid binding"/>
    <property type="evidence" value="ECO:0007669"/>
    <property type="project" value="InterPro"/>
</dbReference>
<protein>
    <recommendedName>
        <fullName evidence="3">CCHC-type domain-containing protein</fullName>
    </recommendedName>
</protein>
<dbReference type="InterPro" id="IPR001878">
    <property type="entry name" value="Znf_CCHC"/>
</dbReference>
<evidence type="ECO:0000256" key="1">
    <source>
        <dbReference type="PROSITE-ProRule" id="PRU00047"/>
    </source>
</evidence>
<proteinExistence type="predicted"/>
<dbReference type="Gene3D" id="4.10.60.10">
    <property type="entry name" value="Zinc finger, CCHC-type"/>
    <property type="match status" value="1"/>
</dbReference>
<sequence length="126" mass="13293">MKTRRKVGGEIGGAATVVIQVSPQAPAAGIEMLVNLAGLTDGEERPPCKKCGILHGGEGMMDSNACYSCGKPGYMIKDCPNRRIQEQGKERVQPNGPSEEGPRRQRFFALNSRGAGEGTSSEVSGS</sequence>
<evidence type="ECO:0000259" key="3">
    <source>
        <dbReference type="PROSITE" id="PS50158"/>
    </source>
</evidence>
<evidence type="ECO:0000313" key="4">
    <source>
        <dbReference type="EMBL" id="TMX04774.1"/>
    </source>
</evidence>
<keyword evidence="1" id="KW-0862">Zinc</keyword>
<feature type="domain" description="CCHC-type" evidence="3">
    <location>
        <begin position="66"/>
        <end position="81"/>
    </location>
</feature>
<dbReference type="InterPro" id="IPR036875">
    <property type="entry name" value="Znf_CCHC_sf"/>
</dbReference>
<name>A0A6N2CHU1_SOLCI</name>
<dbReference type="GO" id="GO:0008270">
    <property type="term" value="F:zinc ion binding"/>
    <property type="evidence" value="ECO:0007669"/>
    <property type="project" value="UniProtKB-KW"/>
</dbReference>
<dbReference type="PROSITE" id="PS50158">
    <property type="entry name" value="ZF_CCHC"/>
    <property type="match status" value="1"/>
</dbReference>
<reference evidence="4" key="1">
    <citation type="submission" date="2019-05" db="EMBL/GenBank/DDBJ databases">
        <title>The de novo reference genome and transcriptome assemblies of the wild tomato species Solanum chilense.</title>
        <authorList>
            <person name="Stam R."/>
            <person name="Nosenko T."/>
            <person name="Hoerger A.C."/>
            <person name="Stephan W."/>
            <person name="Seidel M.A."/>
            <person name="Kuhn J.M.M."/>
            <person name="Haberer G."/>
            <person name="Tellier A."/>
        </authorList>
    </citation>
    <scope>NUCLEOTIDE SEQUENCE</scope>
    <source>
        <tissue evidence="4">Mature leaves</tissue>
    </source>
</reference>
<keyword evidence="1" id="KW-0479">Metal-binding</keyword>
<evidence type="ECO:0000256" key="2">
    <source>
        <dbReference type="SAM" id="MobiDB-lite"/>
    </source>
</evidence>
<comment type="caution">
    <text evidence="4">The sequence shown here is derived from an EMBL/GenBank/DDBJ whole genome shotgun (WGS) entry which is preliminary data.</text>
</comment>
<accession>A0A6N2CHU1</accession>
<feature type="region of interest" description="Disordered" evidence="2">
    <location>
        <begin position="86"/>
        <end position="126"/>
    </location>
</feature>
<organism evidence="4">
    <name type="scientific">Solanum chilense</name>
    <name type="common">Tomato</name>
    <name type="synonym">Lycopersicon chilense</name>
    <dbReference type="NCBI Taxonomy" id="4083"/>
    <lineage>
        <taxon>Eukaryota</taxon>
        <taxon>Viridiplantae</taxon>
        <taxon>Streptophyta</taxon>
        <taxon>Embryophyta</taxon>
        <taxon>Tracheophyta</taxon>
        <taxon>Spermatophyta</taxon>
        <taxon>Magnoliopsida</taxon>
        <taxon>eudicotyledons</taxon>
        <taxon>Gunneridae</taxon>
        <taxon>Pentapetalae</taxon>
        <taxon>asterids</taxon>
        <taxon>lamiids</taxon>
        <taxon>Solanales</taxon>
        <taxon>Solanaceae</taxon>
        <taxon>Solanoideae</taxon>
        <taxon>Solaneae</taxon>
        <taxon>Solanum</taxon>
        <taxon>Solanum subgen. Lycopersicon</taxon>
    </lineage>
</organism>
<dbReference type="AlphaFoldDB" id="A0A6N2CHU1"/>
<keyword evidence="1" id="KW-0863">Zinc-finger</keyword>
<dbReference type="SUPFAM" id="SSF57756">
    <property type="entry name" value="Retrovirus zinc finger-like domains"/>
    <property type="match status" value="1"/>
</dbReference>
<gene>
    <name evidence="4" type="ORF">EJD97_004778</name>
</gene>